<evidence type="ECO:0000259" key="7">
    <source>
        <dbReference type="Pfam" id="PF07005"/>
    </source>
</evidence>
<keyword evidence="6" id="KW-0119">Carbohydrate metabolism</keyword>
<proteinExistence type="inferred from homology"/>
<evidence type="ECO:0000313" key="10">
    <source>
        <dbReference type="Proteomes" id="UP001143309"/>
    </source>
</evidence>
<keyword evidence="10" id="KW-1185">Reference proteome</keyword>
<reference evidence="9" key="2">
    <citation type="submission" date="2023-01" db="EMBL/GenBank/DDBJ databases">
        <authorList>
            <person name="Sun Q."/>
            <person name="Evtushenko L."/>
        </authorList>
    </citation>
    <scope>NUCLEOTIDE SEQUENCE</scope>
    <source>
        <strain evidence="9">VKM B-2748</strain>
    </source>
</reference>
<evidence type="ECO:0000256" key="6">
    <source>
        <dbReference type="ARBA" id="ARBA00023277"/>
    </source>
</evidence>
<keyword evidence="2" id="KW-0808">Transferase</keyword>
<comment type="caution">
    <text evidence="9">The sequence shown here is derived from an EMBL/GenBank/DDBJ whole genome shotgun (WGS) entry which is preliminary data.</text>
</comment>
<evidence type="ECO:0000256" key="5">
    <source>
        <dbReference type="ARBA" id="ARBA00022840"/>
    </source>
</evidence>
<keyword evidence="3" id="KW-0547">Nucleotide-binding</keyword>
<protein>
    <submittedName>
        <fullName evidence="9">Membrane protein</fullName>
    </submittedName>
</protein>
<evidence type="ECO:0000256" key="2">
    <source>
        <dbReference type="ARBA" id="ARBA00022679"/>
    </source>
</evidence>
<dbReference type="RefSeq" id="WP_271199435.1">
    <property type="nucleotide sequence ID" value="NZ_BSFL01000001.1"/>
</dbReference>
<name>A0A9W6N609_9HYPH</name>
<sequence>MDGRWLILADDLTGAADCAIAFAKRGRAAAVGWGAAPAPAERPEAFSYDADSRNMTAEAAAARHAEALETLLGPDRTLFKKIDSTLRGQPAAETAAAIAHLRKAGAEPFGVFAPAFPGVGRTTIEGRVLVAGEALEATELWRRDHTYESADLVEVLASAGVMAKTVGLAEIRGPLDGLRAAFARLAATGAVAVCDAEIDEDLARIAEASLPAAPGTFFIGSAGLAHALAAVQARPGAEPPAVDASAAGALIVVGSLAATSRRGAAALRDEGLVAHIPADPELLLEDMEGRAALGRRVSETLRAGEDVLVEITIGDALDMRLGPRLASGLADALRPAAAVMSGFAATGGETAAALLSRFGVQGIRLVDEVEPGVSLGLSMGALSVPVATKAGAFGDDQSLIRIVRALRAVRQKGSFA</sequence>
<feature type="domain" description="Four-carbon acid sugar kinase N-terminal" evidence="7">
    <location>
        <begin position="6"/>
        <end position="228"/>
    </location>
</feature>
<gene>
    <name evidence="9" type="primary">ygbK</name>
    <name evidence="9" type="ORF">GCM10008174_06810</name>
</gene>
<reference evidence="9" key="1">
    <citation type="journal article" date="2014" name="Int. J. Syst. Evol. Microbiol.">
        <title>Complete genome sequence of Corynebacterium casei LMG S-19264T (=DSM 44701T), isolated from a smear-ripened cheese.</title>
        <authorList>
            <consortium name="US DOE Joint Genome Institute (JGI-PGF)"/>
            <person name="Walter F."/>
            <person name="Albersmeier A."/>
            <person name="Kalinowski J."/>
            <person name="Ruckert C."/>
        </authorList>
    </citation>
    <scope>NUCLEOTIDE SEQUENCE</scope>
    <source>
        <strain evidence="9">VKM B-2748</strain>
    </source>
</reference>
<comment type="similarity">
    <text evidence="1">Belongs to the four-carbon acid sugar kinase family.</text>
</comment>
<evidence type="ECO:0000256" key="4">
    <source>
        <dbReference type="ARBA" id="ARBA00022777"/>
    </source>
</evidence>
<keyword evidence="5" id="KW-0067">ATP-binding</keyword>
<feature type="domain" description="Four-carbon acid sugar kinase nucleotide binding" evidence="8">
    <location>
        <begin position="250"/>
        <end position="399"/>
    </location>
</feature>
<keyword evidence="4" id="KW-0418">Kinase</keyword>
<dbReference type="SUPFAM" id="SSF142764">
    <property type="entry name" value="YgbK-like"/>
    <property type="match status" value="1"/>
</dbReference>
<dbReference type="GO" id="GO:0016301">
    <property type="term" value="F:kinase activity"/>
    <property type="evidence" value="ECO:0007669"/>
    <property type="project" value="UniProtKB-KW"/>
</dbReference>
<evidence type="ECO:0000256" key="1">
    <source>
        <dbReference type="ARBA" id="ARBA00005715"/>
    </source>
</evidence>
<dbReference type="AlphaFoldDB" id="A0A9W6N609"/>
<evidence type="ECO:0000259" key="8">
    <source>
        <dbReference type="Pfam" id="PF17042"/>
    </source>
</evidence>
<dbReference type="InterPro" id="IPR037051">
    <property type="entry name" value="4-carb_acid_sugar_kinase_N_sf"/>
</dbReference>
<evidence type="ECO:0000313" key="9">
    <source>
        <dbReference type="EMBL" id="GLK78940.1"/>
    </source>
</evidence>
<evidence type="ECO:0000256" key="3">
    <source>
        <dbReference type="ARBA" id="ARBA00022741"/>
    </source>
</evidence>
<dbReference type="Gene3D" id="3.40.980.20">
    <property type="entry name" value="Four-carbon acid sugar kinase, nucleotide binding domain"/>
    <property type="match status" value="1"/>
</dbReference>
<dbReference type="Gene3D" id="3.40.50.10840">
    <property type="entry name" value="Putative sugar-binding, N-terminal domain"/>
    <property type="match status" value="1"/>
</dbReference>
<accession>A0A9W6N609</accession>
<dbReference type="Pfam" id="PF17042">
    <property type="entry name" value="NBD_C"/>
    <property type="match status" value="1"/>
</dbReference>
<dbReference type="GO" id="GO:0005524">
    <property type="term" value="F:ATP binding"/>
    <property type="evidence" value="ECO:0007669"/>
    <property type="project" value="UniProtKB-KW"/>
</dbReference>
<dbReference type="Proteomes" id="UP001143309">
    <property type="component" value="Unassembled WGS sequence"/>
</dbReference>
<dbReference type="InterPro" id="IPR010737">
    <property type="entry name" value="4-carb_acid_sugar_kinase_N"/>
</dbReference>
<dbReference type="EMBL" id="BSFL01000001">
    <property type="protein sequence ID" value="GLK78940.1"/>
    <property type="molecule type" value="Genomic_DNA"/>
</dbReference>
<dbReference type="Pfam" id="PF07005">
    <property type="entry name" value="SBD_N"/>
    <property type="match status" value="1"/>
</dbReference>
<organism evidence="9 10">
    <name type="scientific">Methylopila turkensis</name>
    <dbReference type="NCBI Taxonomy" id="1437816"/>
    <lineage>
        <taxon>Bacteria</taxon>
        <taxon>Pseudomonadati</taxon>
        <taxon>Pseudomonadota</taxon>
        <taxon>Alphaproteobacteria</taxon>
        <taxon>Hyphomicrobiales</taxon>
        <taxon>Methylopilaceae</taxon>
        <taxon>Methylopila</taxon>
    </lineage>
</organism>
<dbReference type="InterPro" id="IPR031475">
    <property type="entry name" value="NBD_C"/>
</dbReference>
<dbReference type="InterPro" id="IPR042213">
    <property type="entry name" value="NBD_C_sf"/>
</dbReference>